<dbReference type="RefSeq" id="WP_066084341.1">
    <property type="nucleotide sequence ID" value="NZ_CP126114.1"/>
</dbReference>
<dbReference type="EMBL" id="CP126114">
    <property type="protein sequence ID" value="WHY87749.1"/>
    <property type="molecule type" value="Genomic_DNA"/>
</dbReference>
<proteinExistence type="predicted"/>
<dbReference type="Gene3D" id="3.40.50.720">
    <property type="entry name" value="NAD(P)-binding Rossmann-like Domain"/>
    <property type="match status" value="1"/>
</dbReference>
<gene>
    <name evidence="1" type="ORF">QNH39_07925</name>
</gene>
<evidence type="ECO:0008006" key="3">
    <source>
        <dbReference type="Google" id="ProtNLM"/>
    </source>
</evidence>
<evidence type="ECO:0000313" key="1">
    <source>
        <dbReference type="EMBL" id="WHY87749.1"/>
    </source>
</evidence>
<keyword evidence="2" id="KW-1185">Reference proteome</keyword>
<sequence>MDKAVIFGVYEFISFHACKTLLNKGVEVVGIHIDEIESNLFREEKRLEIGRNANYSEQTLAELENCREEANVKTAFILSIYDLYILNKEAILRKEKIIESIFHYLQRNQKNIELIFLLPIQMLGAKRDIELTDFLNKTKGQVKNSQLFYLPAIYGPWQPEAFLFQQAIIAKFQKQELKLADREWTGDVLFVDDAAASIFEILETRKYEDPPRSYLLKSGEKSYWTRCAAFLHIKEGLVKSNTLEPMKVDHEVIKVSVKVTSIADSITKQVEHVNRLFPTGL</sequence>
<reference evidence="1" key="1">
    <citation type="submission" date="2023-05" db="EMBL/GenBank/DDBJ databases">
        <title>Comparative genomics of Bacillaceae isolates and their secondary metabolite potential.</title>
        <authorList>
            <person name="Song L."/>
            <person name="Nielsen L.J."/>
            <person name="Mohite O."/>
            <person name="Xu X."/>
            <person name="Weber T."/>
            <person name="Kovacs A.T."/>
        </authorList>
    </citation>
    <scope>NUCLEOTIDE SEQUENCE</scope>
    <source>
        <strain evidence="1">XLM17</strain>
    </source>
</reference>
<evidence type="ECO:0000313" key="2">
    <source>
        <dbReference type="Proteomes" id="UP001178288"/>
    </source>
</evidence>
<accession>A0AA95SCH6</accession>
<dbReference type="KEGG" id="nnv:QNH39_07925"/>
<dbReference type="AlphaFoldDB" id="A0AA95SCH6"/>
<dbReference type="Proteomes" id="UP001178288">
    <property type="component" value="Chromosome"/>
</dbReference>
<name>A0AA95SCH6_9BACI</name>
<organism evidence="1 2">
    <name type="scientific">Neobacillus novalis</name>
    <dbReference type="NCBI Taxonomy" id="220687"/>
    <lineage>
        <taxon>Bacteria</taxon>
        <taxon>Bacillati</taxon>
        <taxon>Bacillota</taxon>
        <taxon>Bacilli</taxon>
        <taxon>Bacillales</taxon>
        <taxon>Bacillaceae</taxon>
        <taxon>Neobacillus</taxon>
    </lineage>
</organism>
<protein>
    <recommendedName>
        <fullName evidence="3">NAD(P)-dependent oxidoreductase</fullName>
    </recommendedName>
</protein>